<dbReference type="SUPFAM" id="SSF54427">
    <property type="entry name" value="NTF2-like"/>
    <property type="match status" value="1"/>
</dbReference>
<dbReference type="Proteomes" id="UP001652564">
    <property type="component" value="Unassembled WGS sequence"/>
</dbReference>
<reference evidence="3 4" key="1">
    <citation type="submission" date="2022-10" db="EMBL/GenBank/DDBJ databases">
        <title>Defluviimonas sp. nov., isolated from ocean surface sediments.</title>
        <authorList>
            <person name="He W."/>
            <person name="Wang L."/>
            <person name="Zhang D.-F."/>
        </authorList>
    </citation>
    <scope>NUCLEOTIDE SEQUENCE [LARGE SCALE GENOMIC DNA]</scope>
    <source>
        <strain evidence="3 4">WL0050</strain>
    </source>
</reference>
<dbReference type="InterPro" id="IPR032710">
    <property type="entry name" value="NTF2-like_dom_sf"/>
</dbReference>
<dbReference type="InterPro" id="IPR027843">
    <property type="entry name" value="DUF4440"/>
</dbReference>
<gene>
    <name evidence="3" type="ORF">OEZ71_17130</name>
</gene>
<evidence type="ECO:0000313" key="4">
    <source>
        <dbReference type="Proteomes" id="UP001652564"/>
    </source>
</evidence>
<evidence type="ECO:0000259" key="2">
    <source>
        <dbReference type="Pfam" id="PF14534"/>
    </source>
</evidence>
<comment type="caution">
    <text evidence="3">The sequence shown here is derived from an EMBL/GenBank/DDBJ whole genome shotgun (WGS) entry which is preliminary data.</text>
</comment>
<feature type="signal peptide" evidence="1">
    <location>
        <begin position="1"/>
        <end position="22"/>
    </location>
</feature>
<keyword evidence="1" id="KW-0732">Signal</keyword>
<keyword evidence="4" id="KW-1185">Reference proteome</keyword>
<accession>A0ABT2ZS98</accession>
<sequence>MKTLFGLLSCGGFCLVPALGLADEAAIAERVASFEAAFNAGDAAGVAAHYSADAVIMPPDIATIHGREGAEALWTGFIDAGATDLDLTTVMLEVSGDHAHEMGTFAINVPDGNGGTMTAMGKYVIIWTQDDAGVWNLNWDIWNNDPAG</sequence>
<proteinExistence type="predicted"/>
<feature type="chain" id="PRO_5047057010" evidence="1">
    <location>
        <begin position="23"/>
        <end position="148"/>
    </location>
</feature>
<evidence type="ECO:0000313" key="3">
    <source>
        <dbReference type="EMBL" id="MCV2874022.1"/>
    </source>
</evidence>
<dbReference type="Gene3D" id="3.10.450.50">
    <property type="match status" value="1"/>
</dbReference>
<dbReference type="RefSeq" id="WP_263741275.1">
    <property type="nucleotide sequence ID" value="NZ_JAOWKZ010000004.1"/>
</dbReference>
<organism evidence="3 4">
    <name type="scientific">Albidovulum litorale</name>
    <dbReference type="NCBI Taxonomy" id="2984134"/>
    <lineage>
        <taxon>Bacteria</taxon>
        <taxon>Pseudomonadati</taxon>
        <taxon>Pseudomonadota</taxon>
        <taxon>Alphaproteobacteria</taxon>
        <taxon>Rhodobacterales</taxon>
        <taxon>Paracoccaceae</taxon>
        <taxon>Albidovulum</taxon>
    </lineage>
</organism>
<evidence type="ECO:0000256" key="1">
    <source>
        <dbReference type="SAM" id="SignalP"/>
    </source>
</evidence>
<dbReference type="EMBL" id="JAOWKZ010000004">
    <property type="protein sequence ID" value="MCV2874022.1"/>
    <property type="molecule type" value="Genomic_DNA"/>
</dbReference>
<protein>
    <submittedName>
        <fullName evidence="3">DUF4440 domain-containing protein</fullName>
    </submittedName>
</protein>
<dbReference type="Pfam" id="PF14534">
    <property type="entry name" value="DUF4440"/>
    <property type="match status" value="1"/>
</dbReference>
<name>A0ABT2ZS98_9RHOB</name>
<feature type="domain" description="DUF4440" evidence="2">
    <location>
        <begin position="27"/>
        <end position="136"/>
    </location>
</feature>